<keyword evidence="1" id="KW-1133">Transmembrane helix</keyword>
<evidence type="ECO:0000313" key="2">
    <source>
        <dbReference type="EMBL" id="CAL1240438.1"/>
    </source>
</evidence>
<name>A0ABM9NII8_9GAMM</name>
<organism evidence="2 3">
    <name type="scientific">Candidatus Methylocalor cossyra</name>
    <dbReference type="NCBI Taxonomy" id="3108543"/>
    <lineage>
        <taxon>Bacteria</taxon>
        <taxon>Pseudomonadati</taxon>
        <taxon>Pseudomonadota</taxon>
        <taxon>Gammaproteobacteria</taxon>
        <taxon>Methylococcales</taxon>
        <taxon>Methylococcaceae</taxon>
        <taxon>Candidatus Methylocalor</taxon>
    </lineage>
</organism>
<accession>A0ABM9NII8</accession>
<sequence>MAQITTLARLPLAFKVLFTGFLLVIGVGLLMAGAQIMLTHGMADGKPGLSIDDIVYSYYGNRSGSKLEAMLNGQMKPMAPDPVRFELIQWARDGAPITAWSSRIEPIMKQYCVSCHAPDSALPDFNKFENVQKVAAVDEGASVGSLTRFSHIHLFGIAFIFFFVGWIFSFAQYPTRWKLILIATPFAFLLLDVLSWWLTKYFPIFAWLTMIGGIGYSLASTVMILTSLAQMWLPREKWLAHWTYGEGAEEGSPAG</sequence>
<evidence type="ECO:0000256" key="1">
    <source>
        <dbReference type="SAM" id="Phobius"/>
    </source>
</evidence>
<dbReference type="RefSeq" id="WP_348757034.1">
    <property type="nucleotide sequence ID" value="NZ_OZ026884.1"/>
</dbReference>
<gene>
    <name evidence="2" type="ORF">MECH1_V1_1662</name>
</gene>
<keyword evidence="1" id="KW-0472">Membrane</keyword>
<keyword evidence="3" id="KW-1185">Reference proteome</keyword>
<protein>
    <recommendedName>
        <fullName evidence="4">Elongation factor-1 alpha</fullName>
    </recommendedName>
</protein>
<keyword evidence="1" id="KW-0812">Transmembrane</keyword>
<feature type="transmembrane region" description="Helical" evidence="1">
    <location>
        <begin position="179"/>
        <end position="198"/>
    </location>
</feature>
<feature type="transmembrane region" description="Helical" evidence="1">
    <location>
        <begin position="152"/>
        <end position="172"/>
    </location>
</feature>
<dbReference type="Proteomes" id="UP001497493">
    <property type="component" value="Chromosome"/>
</dbReference>
<evidence type="ECO:0000313" key="3">
    <source>
        <dbReference type="Proteomes" id="UP001497493"/>
    </source>
</evidence>
<proteinExistence type="predicted"/>
<feature type="transmembrane region" description="Helical" evidence="1">
    <location>
        <begin position="204"/>
        <end position="229"/>
    </location>
</feature>
<dbReference type="EMBL" id="OZ026884">
    <property type="protein sequence ID" value="CAL1240438.1"/>
    <property type="molecule type" value="Genomic_DNA"/>
</dbReference>
<evidence type="ECO:0008006" key="4">
    <source>
        <dbReference type="Google" id="ProtNLM"/>
    </source>
</evidence>
<reference evidence="2 3" key="1">
    <citation type="submission" date="2024-04" db="EMBL/GenBank/DDBJ databases">
        <authorList>
            <person name="Cremers G."/>
        </authorList>
    </citation>
    <scope>NUCLEOTIDE SEQUENCE [LARGE SCALE GENOMIC DNA]</scope>
    <source>
        <strain evidence="2">MeCH1-AG</strain>
    </source>
</reference>
<feature type="transmembrane region" description="Helical" evidence="1">
    <location>
        <begin position="12"/>
        <end position="38"/>
    </location>
</feature>